<accession>A0ABQ4YEU7</accession>
<gene>
    <name evidence="2" type="ORF">Tco_0725364</name>
</gene>
<organism evidence="2 3">
    <name type="scientific">Tanacetum coccineum</name>
    <dbReference type="NCBI Taxonomy" id="301880"/>
    <lineage>
        <taxon>Eukaryota</taxon>
        <taxon>Viridiplantae</taxon>
        <taxon>Streptophyta</taxon>
        <taxon>Embryophyta</taxon>
        <taxon>Tracheophyta</taxon>
        <taxon>Spermatophyta</taxon>
        <taxon>Magnoliopsida</taxon>
        <taxon>eudicotyledons</taxon>
        <taxon>Gunneridae</taxon>
        <taxon>Pentapetalae</taxon>
        <taxon>asterids</taxon>
        <taxon>campanulids</taxon>
        <taxon>Asterales</taxon>
        <taxon>Asteraceae</taxon>
        <taxon>Asteroideae</taxon>
        <taxon>Anthemideae</taxon>
        <taxon>Anthemidinae</taxon>
        <taxon>Tanacetum</taxon>
    </lineage>
</organism>
<feature type="compositionally biased region" description="Polar residues" evidence="1">
    <location>
        <begin position="356"/>
        <end position="365"/>
    </location>
</feature>
<feature type="region of interest" description="Disordered" evidence="1">
    <location>
        <begin position="350"/>
        <end position="374"/>
    </location>
</feature>
<evidence type="ECO:0000256" key="1">
    <source>
        <dbReference type="SAM" id="MobiDB-lite"/>
    </source>
</evidence>
<evidence type="ECO:0000313" key="2">
    <source>
        <dbReference type="EMBL" id="GJS75483.1"/>
    </source>
</evidence>
<protein>
    <recommendedName>
        <fullName evidence="4">MAK10-like protein</fullName>
    </recommendedName>
</protein>
<evidence type="ECO:0000313" key="3">
    <source>
        <dbReference type="Proteomes" id="UP001151760"/>
    </source>
</evidence>
<reference evidence="2" key="2">
    <citation type="submission" date="2022-01" db="EMBL/GenBank/DDBJ databases">
        <authorList>
            <person name="Yamashiro T."/>
            <person name="Shiraishi A."/>
            <person name="Satake H."/>
            <person name="Nakayama K."/>
        </authorList>
    </citation>
    <scope>NUCLEOTIDE SEQUENCE</scope>
</reference>
<dbReference type="Proteomes" id="UP001151760">
    <property type="component" value="Unassembled WGS sequence"/>
</dbReference>
<dbReference type="EMBL" id="BQNB010010307">
    <property type="protein sequence ID" value="GJS75483.1"/>
    <property type="molecule type" value="Genomic_DNA"/>
</dbReference>
<comment type="caution">
    <text evidence="2">The sequence shown here is derived from an EMBL/GenBank/DDBJ whole genome shotgun (WGS) entry which is preliminary data.</text>
</comment>
<keyword evidence="3" id="KW-1185">Reference proteome</keyword>
<evidence type="ECO:0008006" key="4">
    <source>
        <dbReference type="Google" id="ProtNLM"/>
    </source>
</evidence>
<proteinExistence type="predicted"/>
<sequence length="374" mass="42885">MVDKTTNDIVKQNLPKIVADKIRLERPKVHNDIAAMIGDAIKKERESIRAELSTQITNVVANIVPLHVYSFLQNYMSNHILHVHPSESTSLSIPNLQHQLYLKMKDDEQARNANLAIWLSLKIKFKKHVPLVEPCRLTIVHTHDHENHHDDDTHPEGETKELEDFDAWQDDQGIDDDEVPYEEVSLELLNEVLRKGMTTDDLQRMQDALNDMMRNRWKGHACVYFNFPFETKLAIGLSNLLEGIPSPHWRTIDQAVGGKLHDKNDKESWALLEDIALYDNESWNDPKDFAKLVKAIFMPHNVSSASDRCLIKLENQVQPDFKQYQGDMTNKLDTFLKAFNYQMTGLLPSDTVKNPKLNTNSTLSARSHPAGDPQ</sequence>
<reference evidence="2" key="1">
    <citation type="journal article" date="2022" name="Int. J. Mol. Sci.">
        <title>Draft Genome of Tanacetum Coccineum: Genomic Comparison of Closely Related Tanacetum-Family Plants.</title>
        <authorList>
            <person name="Yamashiro T."/>
            <person name="Shiraishi A."/>
            <person name="Nakayama K."/>
            <person name="Satake H."/>
        </authorList>
    </citation>
    <scope>NUCLEOTIDE SEQUENCE</scope>
</reference>
<name>A0ABQ4YEU7_9ASTR</name>